<dbReference type="EMBL" id="VSRR010027817">
    <property type="protein sequence ID" value="MPC68423.1"/>
    <property type="molecule type" value="Genomic_DNA"/>
</dbReference>
<reference evidence="1 2" key="1">
    <citation type="submission" date="2019-05" db="EMBL/GenBank/DDBJ databases">
        <title>Another draft genome of Portunus trituberculatus and its Hox gene families provides insights of decapod evolution.</title>
        <authorList>
            <person name="Jeong J.-H."/>
            <person name="Song I."/>
            <person name="Kim S."/>
            <person name="Choi T."/>
            <person name="Kim D."/>
            <person name="Ryu S."/>
            <person name="Kim W."/>
        </authorList>
    </citation>
    <scope>NUCLEOTIDE SEQUENCE [LARGE SCALE GENOMIC DNA]</scope>
    <source>
        <tissue evidence="1">Muscle</tissue>
    </source>
</reference>
<accession>A0A5B7HE69</accession>
<evidence type="ECO:0000313" key="1">
    <source>
        <dbReference type="EMBL" id="MPC68423.1"/>
    </source>
</evidence>
<dbReference type="Proteomes" id="UP000324222">
    <property type="component" value="Unassembled WGS sequence"/>
</dbReference>
<gene>
    <name evidence="1" type="ORF">E2C01_062624</name>
</gene>
<keyword evidence="2" id="KW-1185">Reference proteome</keyword>
<sequence length="43" mass="4672">MPWCATMLSYSHEPLHSIYCTVFPTLLLPQSGTGHSPLLTGIA</sequence>
<organism evidence="1 2">
    <name type="scientific">Portunus trituberculatus</name>
    <name type="common">Swimming crab</name>
    <name type="synonym">Neptunus trituberculatus</name>
    <dbReference type="NCBI Taxonomy" id="210409"/>
    <lineage>
        <taxon>Eukaryota</taxon>
        <taxon>Metazoa</taxon>
        <taxon>Ecdysozoa</taxon>
        <taxon>Arthropoda</taxon>
        <taxon>Crustacea</taxon>
        <taxon>Multicrustacea</taxon>
        <taxon>Malacostraca</taxon>
        <taxon>Eumalacostraca</taxon>
        <taxon>Eucarida</taxon>
        <taxon>Decapoda</taxon>
        <taxon>Pleocyemata</taxon>
        <taxon>Brachyura</taxon>
        <taxon>Eubrachyura</taxon>
        <taxon>Portunoidea</taxon>
        <taxon>Portunidae</taxon>
        <taxon>Portuninae</taxon>
        <taxon>Portunus</taxon>
    </lineage>
</organism>
<proteinExistence type="predicted"/>
<dbReference type="AlphaFoldDB" id="A0A5B7HE69"/>
<name>A0A5B7HE69_PORTR</name>
<evidence type="ECO:0000313" key="2">
    <source>
        <dbReference type="Proteomes" id="UP000324222"/>
    </source>
</evidence>
<comment type="caution">
    <text evidence="1">The sequence shown here is derived from an EMBL/GenBank/DDBJ whole genome shotgun (WGS) entry which is preliminary data.</text>
</comment>
<protein>
    <submittedName>
        <fullName evidence="1">Uncharacterized protein</fullName>
    </submittedName>
</protein>